<proteinExistence type="predicted"/>
<dbReference type="EMBL" id="BJHX01000001">
    <property type="protein sequence ID" value="GDY69037.1"/>
    <property type="molecule type" value="Genomic_DNA"/>
</dbReference>
<dbReference type="PANTHER" id="PTHR22625:SF70">
    <property type="entry name" value="PLEXIN A, ISOFORM A"/>
    <property type="match status" value="1"/>
</dbReference>
<dbReference type="Proteomes" id="UP000299211">
    <property type="component" value="Unassembled WGS sequence"/>
</dbReference>
<protein>
    <recommendedName>
        <fullName evidence="2">IPT/TIG domain-containing protein</fullName>
    </recommendedName>
</protein>
<feature type="domain" description="IPT/TIG" evidence="2">
    <location>
        <begin position="90"/>
        <end position="170"/>
    </location>
</feature>
<evidence type="ECO:0000313" key="4">
    <source>
        <dbReference type="EMBL" id="GDY70580.1"/>
    </source>
</evidence>
<dbReference type="SMART" id="SM00429">
    <property type="entry name" value="IPT"/>
    <property type="match status" value="3"/>
</dbReference>
<feature type="domain" description="IPT/TIG" evidence="2">
    <location>
        <begin position="8"/>
        <end position="88"/>
    </location>
</feature>
<dbReference type="CDD" id="cd00102">
    <property type="entry name" value="IPT"/>
    <property type="match status" value="1"/>
</dbReference>
<reference evidence="3 6" key="2">
    <citation type="submission" date="2019-04" db="EMBL/GenBank/DDBJ databases">
        <title>Draft genome sequences of Streptomyces avermitilis NBRC 14893.</title>
        <authorList>
            <person name="Komaki H."/>
            <person name="Tamura T."/>
            <person name="Hosoyama A."/>
        </authorList>
    </citation>
    <scope>NUCLEOTIDE SEQUENCE [LARGE SCALE GENOMIC DNA]</scope>
    <source>
        <strain evidence="3 6">NBRC 14893</strain>
    </source>
</reference>
<dbReference type="InterPro" id="IPR014756">
    <property type="entry name" value="Ig_E-set"/>
</dbReference>
<dbReference type="InterPro" id="IPR002909">
    <property type="entry name" value="IPT_dom"/>
</dbReference>
<feature type="domain" description="IPT/TIG" evidence="2">
    <location>
        <begin position="172"/>
        <end position="253"/>
    </location>
</feature>
<dbReference type="SUPFAM" id="SSF81296">
    <property type="entry name" value="E set domains"/>
    <property type="match status" value="3"/>
</dbReference>
<gene>
    <name evidence="3" type="ORF">SAV14893_084300</name>
    <name evidence="4" type="ORF">SAV31267_000650</name>
</gene>
<dbReference type="PANTHER" id="PTHR22625">
    <property type="entry name" value="PLEXIN"/>
    <property type="match status" value="1"/>
</dbReference>
<comment type="caution">
    <text evidence="4">The sequence shown here is derived from an EMBL/GenBank/DDBJ whole genome shotgun (WGS) entry which is preliminary data.</text>
</comment>
<evidence type="ECO:0000313" key="6">
    <source>
        <dbReference type="Proteomes" id="UP000302139"/>
    </source>
</evidence>
<dbReference type="AlphaFoldDB" id="A0A4D4MF64"/>
<dbReference type="GO" id="GO:0005975">
    <property type="term" value="P:carbohydrate metabolic process"/>
    <property type="evidence" value="ECO:0007669"/>
    <property type="project" value="UniProtKB-ARBA"/>
</dbReference>
<accession>A0A4D4MF64</accession>
<dbReference type="InterPro" id="IPR013783">
    <property type="entry name" value="Ig-like_fold"/>
</dbReference>
<dbReference type="Gene3D" id="2.60.40.10">
    <property type="entry name" value="Immunoglobulins"/>
    <property type="match status" value="3"/>
</dbReference>
<sequence length="258" mass="24757">MYRIPGEEESLMPISPNQGSSGGGTLVTITGTNLTGTSAVRFGTRSATNVTNVSPTTVTAVSPSGSGSVGVTVTTPGGTSNPIPFYYVGAPFKQTLSPTSGSTAGGTTVTITGTGFSSATSVAFGANTVAPTVVSDSQLTAVAPAGAAGSVGVSVTTAGGTNNGLSYTYVAVPTVTSVVPDEGPVSGGTSVTVTGTGLTSTSQVTFDGNPAPFTVISDTALSAVTPPGAAGLVDVVVTNDAGSATATDAFTYLAGPGI</sequence>
<dbReference type="STRING" id="33903.AQJ43_35870"/>
<reference evidence="4 5" key="1">
    <citation type="submission" date="2019-04" db="EMBL/GenBank/DDBJ databases">
        <title>Draft genome sequences of Streptomyces avermitilis ATCC 31267.</title>
        <authorList>
            <person name="Komaki H."/>
            <person name="Tamura T."/>
            <person name="Hosoyama A."/>
        </authorList>
    </citation>
    <scope>NUCLEOTIDE SEQUENCE [LARGE SCALE GENOMIC DNA]</scope>
    <source>
        <strain evidence="4 5">ATCC 31267</strain>
    </source>
</reference>
<dbReference type="Proteomes" id="UP000302139">
    <property type="component" value="Unassembled WGS sequence"/>
</dbReference>
<evidence type="ECO:0000313" key="5">
    <source>
        <dbReference type="Proteomes" id="UP000299211"/>
    </source>
</evidence>
<dbReference type="GO" id="GO:0017154">
    <property type="term" value="F:semaphorin receptor activity"/>
    <property type="evidence" value="ECO:0007669"/>
    <property type="project" value="InterPro"/>
</dbReference>
<name>A0A4D4MF64_STRAX</name>
<dbReference type="Pfam" id="PF01833">
    <property type="entry name" value="TIG"/>
    <property type="match status" value="3"/>
</dbReference>
<organism evidence="4 5">
    <name type="scientific">Streptomyces avermitilis</name>
    <dbReference type="NCBI Taxonomy" id="33903"/>
    <lineage>
        <taxon>Bacteria</taxon>
        <taxon>Bacillati</taxon>
        <taxon>Actinomycetota</taxon>
        <taxon>Actinomycetes</taxon>
        <taxon>Kitasatosporales</taxon>
        <taxon>Streptomycetaceae</taxon>
        <taxon>Streptomyces</taxon>
    </lineage>
</organism>
<evidence type="ECO:0000313" key="3">
    <source>
        <dbReference type="EMBL" id="GDY69037.1"/>
    </source>
</evidence>
<dbReference type="InterPro" id="IPR031148">
    <property type="entry name" value="Plexin"/>
</dbReference>
<dbReference type="EMBL" id="BJHY01000001">
    <property type="protein sequence ID" value="GDY70580.1"/>
    <property type="molecule type" value="Genomic_DNA"/>
</dbReference>
<evidence type="ECO:0000259" key="2">
    <source>
        <dbReference type="SMART" id="SM00429"/>
    </source>
</evidence>
<feature type="region of interest" description="Disordered" evidence="1">
    <location>
        <begin position="1"/>
        <end position="22"/>
    </location>
</feature>
<evidence type="ECO:0000256" key="1">
    <source>
        <dbReference type="SAM" id="MobiDB-lite"/>
    </source>
</evidence>